<dbReference type="InterPro" id="IPR028950">
    <property type="entry name" value="Imm71"/>
</dbReference>
<dbReference type="RefSeq" id="WP_098154815.1">
    <property type="nucleotide sequence ID" value="NZ_CP065595.1"/>
</dbReference>
<organism evidence="3 4">
    <name type="scientific">Burkholderia gladioli</name>
    <name type="common">Pseudomonas marginata</name>
    <name type="synonym">Phytomonas marginata</name>
    <dbReference type="NCBI Taxonomy" id="28095"/>
    <lineage>
        <taxon>Bacteria</taxon>
        <taxon>Pseudomonadati</taxon>
        <taxon>Pseudomonadota</taxon>
        <taxon>Betaproteobacteria</taxon>
        <taxon>Burkholderiales</taxon>
        <taxon>Burkholderiaceae</taxon>
        <taxon>Burkholderia</taxon>
    </lineage>
</organism>
<feature type="domain" description="Immunity protein 72" evidence="1">
    <location>
        <begin position="198"/>
        <end position="287"/>
    </location>
</feature>
<reference evidence="4" key="1">
    <citation type="submission" date="2017-09" db="EMBL/GenBank/DDBJ databases">
        <title>FDA dAtabase for Regulatory Grade micrObial Sequences (FDA-ARGOS): Supporting development and validation of Infectious Disease Dx tests.</title>
        <authorList>
            <person name="Minogue T."/>
            <person name="Wolcott M."/>
            <person name="Wasieloski L."/>
            <person name="Aguilar W."/>
            <person name="Moore D."/>
            <person name="Tallon L."/>
            <person name="Sadzewicz L."/>
            <person name="Ott S."/>
            <person name="Zhao X."/>
            <person name="Nagaraj S."/>
            <person name="Vavikolanu K."/>
            <person name="Aluvathingal J."/>
            <person name="Nadendla S."/>
            <person name="Sichtig H."/>
        </authorList>
    </citation>
    <scope>NUCLEOTIDE SEQUENCE [LARGE SCALE GENOMIC DNA]</scope>
    <source>
        <strain evidence="4">FDAARGOS_390</strain>
    </source>
</reference>
<sequence>MTNTIKQYDMADDATRRKVFWLLQRVTSFSLWKRKRDAFAIFASAYESALKTWPKDDPEYLPADNLPTVFEILASYDHGLPELSRGNRFVWKRGGPLQYAVDRYRHVNAYFFPHPDYWDRGAQNAAYPPKIDAFAQLLHASEYQIEYAPFESSELTHRGAQLQSVGSMLNPDAYEHNFYTLPYPVFPKKLQQVPEPIGPVIKSGDKVPCDGIWEPVAVERSRLLGIVPVGNRSLRGSGCFNYFIRDIRAPGLRSRESRTVVQTHWRLLWEDKRYSDGIIPDESQYFLGQSSVSQPDVAAVTPVQTGDR</sequence>
<protein>
    <recommendedName>
        <fullName evidence="5">Immunity protein 72 domain-containing protein</fullName>
    </recommendedName>
</protein>
<evidence type="ECO:0000313" key="4">
    <source>
        <dbReference type="Proteomes" id="UP000220629"/>
    </source>
</evidence>
<dbReference type="Pfam" id="PF15602">
    <property type="entry name" value="Imm71"/>
    <property type="match status" value="1"/>
</dbReference>
<dbReference type="InterPro" id="IPR028966">
    <property type="entry name" value="Imm72"/>
</dbReference>
<gene>
    <name evidence="3" type="ORF">CRM94_34380</name>
</gene>
<feature type="domain" description="Immunity protein 71" evidence="2">
    <location>
        <begin position="12"/>
        <end position="90"/>
    </location>
</feature>
<comment type="caution">
    <text evidence="3">The sequence shown here is derived from an EMBL/GenBank/DDBJ whole genome shotgun (WGS) entry which is preliminary data.</text>
</comment>
<dbReference type="AlphaFoldDB" id="A0A2A7S9W4"/>
<name>A0A2A7S9W4_BURGA</name>
<evidence type="ECO:0000313" key="3">
    <source>
        <dbReference type="EMBL" id="PEH40361.1"/>
    </source>
</evidence>
<evidence type="ECO:0000259" key="1">
    <source>
        <dbReference type="Pfam" id="PF15584"/>
    </source>
</evidence>
<dbReference type="EMBL" id="PDDY01000004">
    <property type="protein sequence ID" value="PEH40361.1"/>
    <property type="molecule type" value="Genomic_DNA"/>
</dbReference>
<dbReference type="Proteomes" id="UP000220629">
    <property type="component" value="Unassembled WGS sequence"/>
</dbReference>
<proteinExistence type="predicted"/>
<evidence type="ECO:0008006" key="5">
    <source>
        <dbReference type="Google" id="ProtNLM"/>
    </source>
</evidence>
<evidence type="ECO:0000259" key="2">
    <source>
        <dbReference type="Pfam" id="PF15602"/>
    </source>
</evidence>
<accession>A0A2A7S9W4</accession>
<dbReference type="Pfam" id="PF15584">
    <property type="entry name" value="Imm72"/>
    <property type="match status" value="1"/>
</dbReference>